<dbReference type="EMBL" id="LCZI01000706">
    <property type="protein sequence ID" value="KKZ65017.1"/>
    <property type="molecule type" value="Genomic_DNA"/>
</dbReference>
<proteinExistence type="predicted"/>
<evidence type="ECO:0000313" key="2">
    <source>
        <dbReference type="EMBL" id="KKZ65017.1"/>
    </source>
</evidence>
<organism evidence="2 3">
    <name type="scientific">[Emmonsia] crescens</name>
    <dbReference type="NCBI Taxonomy" id="73230"/>
    <lineage>
        <taxon>Eukaryota</taxon>
        <taxon>Fungi</taxon>
        <taxon>Dikarya</taxon>
        <taxon>Ascomycota</taxon>
        <taxon>Pezizomycotina</taxon>
        <taxon>Eurotiomycetes</taxon>
        <taxon>Eurotiomycetidae</taxon>
        <taxon>Onygenales</taxon>
        <taxon>Ajellomycetaceae</taxon>
        <taxon>Emergomyces</taxon>
    </lineage>
</organism>
<evidence type="ECO:0000256" key="1">
    <source>
        <dbReference type="SAM" id="MobiDB-lite"/>
    </source>
</evidence>
<gene>
    <name evidence="2" type="ORF">EMCG_09072</name>
</gene>
<reference evidence="3" key="1">
    <citation type="journal article" date="2015" name="PLoS Genet.">
        <title>The dynamic genome and transcriptome of the human fungal pathogen Blastomyces and close relative Emmonsia.</title>
        <authorList>
            <person name="Munoz J.F."/>
            <person name="Gauthier G.M."/>
            <person name="Desjardins C.A."/>
            <person name="Gallo J.E."/>
            <person name="Holder J."/>
            <person name="Sullivan T.D."/>
            <person name="Marty A.J."/>
            <person name="Carmen J.C."/>
            <person name="Chen Z."/>
            <person name="Ding L."/>
            <person name="Gujja S."/>
            <person name="Magrini V."/>
            <person name="Misas E."/>
            <person name="Mitreva M."/>
            <person name="Priest M."/>
            <person name="Saif S."/>
            <person name="Whiston E.A."/>
            <person name="Young S."/>
            <person name="Zeng Q."/>
            <person name="Goldman W.E."/>
            <person name="Mardis E.R."/>
            <person name="Taylor J.W."/>
            <person name="McEwen J.G."/>
            <person name="Clay O.K."/>
            <person name="Klein B.S."/>
            <person name="Cuomo C.A."/>
        </authorList>
    </citation>
    <scope>NUCLEOTIDE SEQUENCE [LARGE SCALE GENOMIC DNA]</scope>
    <source>
        <strain evidence="3">UAMH 3008</strain>
    </source>
</reference>
<dbReference type="VEuPathDB" id="FungiDB:EMCG_09072"/>
<name>A0A0G2I304_9EURO</name>
<feature type="compositionally biased region" description="Basic and acidic residues" evidence="1">
    <location>
        <begin position="75"/>
        <end position="92"/>
    </location>
</feature>
<dbReference type="Proteomes" id="UP000034164">
    <property type="component" value="Unassembled WGS sequence"/>
</dbReference>
<comment type="caution">
    <text evidence="2">The sequence shown here is derived from an EMBL/GenBank/DDBJ whole genome shotgun (WGS) entry which is preliminary data.</text>
</comment>
<feature type="region of interest" description="Disordered" evidence="1">
    <location>
        <begin position="71"/>
        <end position="92"/>
    </location>
</feature>
<dbReference type="AlphaFoldDB" id="A0A0G2I304"/>
<evidence type="ECO:0000313" key="3">
    <source>
        <dbReference type="Proteomes" id="UP000034164"/>
    </source>
</evidence>
<sequence length="144" mass="16249">MNEDTEAGDKLAELLNEFEDVFTEGPGFVEYPEDEWMRIREHKAKIWSAMAEEESGTNNTIWGIFSRTSRWGSHKAPEGTARRIDTEAGKDPPLEESFPALVWILRVYYAFVWLTSQLDHLNTSQTVAGGTSSLAVRHTQLSSA</sequence>
<accession>A0A0G2I304</accession>
<protein>
    <submittedName>
        <fullName evidence="2">Uncharacterized protein</fullName>
    </submittedName>
</protein>